<evidence type="ECO:0000313" key="1">
    <source>
        <dbReference type="EMBL" id="MBU2667025.1"/>
    </source>
</evidence>
<comment type="caution">
    <text evidence="1">The sequence shown here is derived from an EMBL/GenBank/DDBJ whole genome shotgun (WGS) entry which is preliminary data.</text>
</comment>
<dbReference type="SUPFAM" id="SSF48371">
    <property type="entry name" value="ARM repeat"/>
    <property type="match status" value="1"/>
</dbReference>
<reference evidence="1 2" key="1">
    <citation type="submission" date="2021-06" db="EMBL/GenBank/DDBJ databases">
        <title>Actinoplanes lichenicola sp. nov., and Actinoplanes ovalisporus sp. nov., isolated from lichen in Thailand.</title>
        <authorList>
            <person name="Saeng-In P."/>
            <person name="Kanchanasin P."/>
            <person name="Yuki M."/>
            <person name="Kudo T."/>
            <person name="Ohkuma M."/>
            <person name="Phongsopitanun W."/>
            <person name="Tanasupawat S."/>
        </authorList>
    </citation>
    <scope>NUCLEOTIDE SEQUENCE [LARGE SCALE GENOMIC DNA]</scope>
    <source>
        <strain evidence="1 2">NBRC 110975</strain>
    </source>
</reference>
<dbReference type="Proteomes" id="UP001519654">
    <property type="component" value="Unassembled WGS sequence"/>
</dbReference>
<gene>
    <name evidence="1" type="ORF">KOI35_26280</name>
</gene>
<proteinExistence type="predicted"/>
<name>A0ABS5YUC5_9ACTN</name>
<dbReference type="EMBL" id="JAHKKG010000008">
    <property type="protein sequence ID" value="MBU2667025.1"/>
    <property type="molecule type" value="Genomic_DNA"/>
</dbReference>
<dbReference type="RefSeq" id="WP_215791241.1">
    <property type="nucleotide sequence ID" value="NZ_JAHKKG010000008.1"/>
</dbReference>
<dbReference type="SMART" id="SM00567">
    <property type="entry name" value="EZ_HEAT"/>
    <property type="match status" value="5"/>
</dbReference>
<dbReference type="InterPro" id="IPR004155">
    <property type="entry name" value="PBS_lyase_HEAT"/>
</dbReference>
<organism evidence="1 2">
    <name type="scientific">Paractinoplanes bogorensis</name>
    <dbReference type="NCBI Taxonomy" id="1610840"/>
    <lineage>
        <taxon>Bacteria</taxon>
        <taxon>Bacillati</taxon>
        <taxon>Actinomycetota</taxon>
        <taxon>Actinomycetes</taxon>
        <taxon>Micromonosporales</taxon>
        <taxon>Micromonosporaceae</taxon>
        <taxon>Paractinoplanes</taxon>
    </lineage>
</organism>
<evidence type="ECO:0008006" key="3">
    <source>
        <dbReference type="Google" id="ProtNLM"/>
    </source>
</evidence>
<protein>
    <recommendedName>
        <fullName evidence="3">HEAT repeat domain-containing protein</fullName>
    </recommendedName>
</protein>
<accession>A0ABS5YUC5</accession>
<keyword evidence="2" id="KW-1185">Reference proteome</keyword>
<evidence type="ECO:0000313" key="2">
    <source>
        <dbReference type="Proteomes" id="UP001519654"/>
    </source>
</evidence>
<dbReference type="InterPro" id="IPR016024">
    <property type="entry name" value="ARM-type_fold"/>
</dbReference>
<sequence length="671" mass="71881">MMFADDLDHAPTVDHRPRVARRLADRGDVGEAAIVWLDLAGDRTAAPRARRRAASALIGLGAAEDATSALLDLAGDPGVAAGDRRKSAVALARAGVHDRAKSCLAGLASDPATPPAERRKAAVALVGLGRPDEATEILLDLAGDGSVPADERRRAALELVKLGRGDAAVRFLRAIASRARYFAPDRVRAAADLAQVGHAGTARRILLGMAQDSKLDFFGRAQAATSYARFADHQKAAGLLASVFSDPAMPWNYGWPDNVAALIELGYADVVPRLIASPTGGDAPFEHDLYVARYLLRCGRFEDAVAKLSALAEESADYATRARAALTLLRLGRTVPARDLLTKLAADSDFESRWLWEVASAFRRLGEADAAVAALVRLANYKHAEPHQRVEAILALKAMGRFAGAMKAARKWAKRDEEISYQLMNAALAIARLGAVAEAGKILLEGIAKASYRDTRSVEMLDRLGFRDAAAAILLAWARDASASTYQRCDAAKGLAGCGGREEATAILVELVRASPRDAYLGDGLRCASVLVVIGRPKVAERELRGLVLRSGAEFLWPLKALRNVPHRTTATGLAGIARDTALRRDLRLHAALAVRQWGDVRQAHATLAELLAEPATEAWIRVRAAMVLGEAKQSRKAAIDALQVVIADARVTEPVRESAMEALQQMTPED</sequence>